<reference evidence="1" key="1">
    <citation type="submission" date="2021-06" db="EMBL/GenBank/DDBJ databases">
        <authorList>
            <person name="Kallberg Y."/>
            <person name="Tangrot J."/>
            <person name="Rosling A."/>
        </authorList>
    </citation>
    <scope>NUCLEOTIDE SEQUENCE</scope>
    <source>
        <strain evidence="1">MA453B</strain>
    </source>
</reference>
<dbReference type="EMBL" id="CAJVPY010010375">
    <property type="protein sequence ID" value="CAG8718214.1"/>
    <property type="molecule type" value="Genomic_DNA"/>
</dbReference>
<feature type="non-terminal residue" evidence="1">
    <location>
        <position position="1"/>
    </location>
</feature>
<accession>A0A9N9NBC4</accession>
<dbReference type="Proteomes" id="UP000789405">
    <property type="component" value="Unassembled WGS sequence"/>
</dbReference>
<evidence type="ECO:0000313" key="2">
    <source>
        <dbReference type="Proteomes" id="UP000789405"/>
    </source>
</evidence>
<protein>
    <submittedName>
        <fullName evidence="1">5371_t:CDS:1</fullName>
    </submittedName>
</protein>
<keyword evidence="2" id="KW-1185">Reference proteome</keyword>
<organism evidence="1 2">
    <name type="scientific">Dentiscutata erythropus</name>
    <dbReference type="NCBI Taxonomy" id="1348616"/>
    <lineage>
        <taxon>Eukaryota</taxon>
        <taxon>Fungi</taxon>
        <taxon>Fungi incertae sedis</taxon>
        <taxon>Mucoromycota</taxon>
        <taxon>Glomeromycotina</taxon>
        <taxon>Glomeromycetes</taxon>
        <taxon>Diversisporales</taxon>
        <taxon>Gigasporaceae</taxon>
        <taxon>Dentiscutata</taxon>
    </lineage>
</organism>
<comment type="caution">
    <text evidence="1">The sequence shown here is derived from an EMBL/GenBank/DDBJ whole genome shotgun (WGS) entry which is preliminary data.</text>
</comment>
<dbReference type="OrthoDB" id="2346396at2759"/>
<sequence>VGQLESELEPHPSYICKCDGIQSEICRMPSIAITTVYQKILQTKTNFSGPEVMGYDMPKIVQEYLHELSFQVFNYSFNKLQIWILEVGKSNNEKLNFARPEFKSAFIYLYNSQHSIFYQEIEFNECRITIYKEGNKAREPFIGYDSNSI</sequence>
<proteinExistence type="predicted"/>
<evidence type="ECO:0000313" key="1">
    <source>
        <dbReference type="EMBL" id="CAG8718214.1"/>
    </source>
</evidence>
<dbReference type="AlphaFoldDB" id="A0A9N9NBC4"/>
<name>A0A9N9NBC4_9GLOM</name>
<gene>
    <name evidence="1" type="ORF">DERYTH_LOCUS14109</name>
</gene>